<dbReference type="AlphaFoldDB" id="A0A699H5T1"/>
<feature type="region of interest" description="Disordered" evidence="1">
    <location>
        <begin position="271"/>
        <end position="318"/>
    </location>
</feature>
<accession>A0A699H5T1</accession>
<protein>
    <submittedName>
        <fullName evidence="2">Uncharacterized protein</fullName>
    </submittedName>
</protein>
<sequence length="453" mass="52332">MSPEINCVHQTSTSASVPWIYIHQFLHTLKLDNSKDNFKFFFDINEFKFSVDDFRRVFQLPQVTDNNNDAFVDAPTFSEMLPFFGNVLKFSLPMRLSTHFVTKRITSTVTLQHYHRVENDEIVKSIFNSRKNKEGGGMQIPDWMLTKDMKLTIHYQLYLFVFRVDVPTTQSQPFESTRGTHRTLGAPKTPNPVTTQERSLADLEAQQNVEKVLEHLVNEEIETMVEGTDNVDEDEFMDEIFNSQEVTGTRQKTQTDMATLIAKAVKRIENKAKTDDDARHEGESSAKRQRTSEHGAYSVGESSSKQVMDELNPSDSEVSPKLMKEISVNIDESTLQNAVNDWKVEKKTCRYKFQSCERDPKAPLMTLLNQDLFYLKYGNSRSKKYVLSLHKYPAVPFPENDLEELTSRWVSKCFKRVLKLVEKFNLDVKHGYANPKLDDADAKYIVKNIFMIV</sequence>
<feature type="compositionally biased region" description="Basic and acidic residues" evidence="1">
    <location>
        <begin position="271"/>
        <end position="293"/>
    </location>
</feature>
<proteinExistence type="predicted"/>
<organism evidence="2">
    <name type="scientific">Tanacetum cinerariifolium</name>
    <name type="common">Dalmatian daisy</name>
    <name type="synonym">Chrysanthemum cinerariifolium</name>
    <dbReference type="NCBI Taxonomy" id="118510"/>
    <lineage>
        <taxon>Eukaryota</taxon>
        <taxon>Viridiplantae</taxon>
        <taxon>Streptophyta</taxon>
        <taxon>Embryophyta</taxon>
        <taxon>Tracheophyta</taxon>
        <taxon>Spermatophyta</taxon>
        <taxon>Magnoliopsida</taxon>
        <taxon>eudicotyledons</taxon>
        <taxon>Gunneridae</taxon>
        <taxon>Pentapetalae</taxon>
        <taxon>asterids</taxon>
        <taxon>campanulids</taxon>
        <taxon>Asterales</taxon>
        <taxon>Asteraceae</taxon>
        <taxon>Asteroideae</taxon>
        <taxon>Anthemideae</taxon>
        <taxon>Anthemidinae</taxon>
        <taxon>Tanacetum</taxon>
    </lineage>
</organism>
<name>A0A699H5T1_TANCI</name>
<evidence type="ECO:0000256" key="1">
    <source>
        <dbReference type="SAM" id="MobiDB-lite"/>
    </source>
</evidence>
<feature type="region of interest" description="Disordered" evidence="1">
    <location>
        <begin position="171"/>
        <end position="194"/>
    </location>
</feature>
<evidence type="ECO:0000313" key="2">
    <source>
        <dbReference type="EMBL" id="GEX42158.1"/>
    </source>
</evidence>
<reference evidence="2" key="1">
    <citation type="journal article" date="2019" name="Sci. Rep.">
        <title>Draft genome of Tanacetum cinerariifolium, the natural source of mosquito coil.</title>
        <authorList>
            <person name="Yamashiro T."/>
            <person name="Shiraishi A."/>
            <person name="Satake H."/>
            <person name="Nakayama K."/>
        </authorList>
    </citation>
    <scope>NUCLEOTIDE SEQUENCE</scope>
</reference>
<gene>
    <name evidence="2" type="ORF">Tci_314133</name>
</gene>
<comment type="caution">
    <text evidence="2">The sequence shown here is derived from an EMBL/GenBank/DDBJ whole genome shotgun (WGS) entry which is preliminary data.</text>
</comment>
<dbReference type="EMBL" id="BKCJ010107355">
    <property type="protein sequence ID" value="GEX42158.1"/>
    <property type="molecule type" value="Genomic_DNA"/>
</dbReference>